<feature type="non-terminal residue" evidence="2">
    <location>
        <position position="1"/>
    </location>
</feature>
<feature type="compositionally biased region" description="Basic and acidic residues" evidence="1">
    <location>
        <begin position="1229"/>
        <end position="1246"/>
    </location>
</feature>
<protein>
    <submittedName>
        <fullName evidence="2">Uncharacterized protein</fullName>
    </submittedName>
</protein>
<feature type="region of interest" description="Disordered" evidence="1">
    <location>
        <begin position="809"/>
        <end position="852"/>
    </location>
</feature>
<feature type="compositionally biased region" description="Polar residues" evidence="1">
    <location>
        <begin position="1371"/>
        <end position="1381"/>
    </location>
</feature>
<feature type="compositionally biased region" description="Basic and acidic residues" evidence="1">
    <location>
        <begin position="1403"/>
        <end position="1416"/>
    </location>
</feature>
<feature type="region of interest" description="Disordered" evidence="1">
    <location>
        <begin position="1458"/>
        <end position="1479"/>
    </location>
</feature>
<feature type="region of interest" description="Disordered" evidence="1">
    <location>
        <begin position="404"/>
        <end position="428"/>
    </location>
</feature>
<accession>A0ABD0LF44</accession>
<evidence type="ECO:0000313" key="3">
    <source>
        <dbReference type="Proteomes" id="UP001519460"/>
    </source>
</evidence>
<feature type="region of interest" description="Disordered" evidence="1">
    <location>
        <begin position="2474"/>
        <end position="2588"/>
    </location>
</feature>
<name>A0ABD0LF44_9CAEN</name>
<reference evidence="2 3" key="1">
    <citation type="journal article" date="2023" name="Sci. Data">
        <title>Genome assembly of the Korean intertidal mud-creeper Batillaria attramentaria.</title>
        <authorList>
            <person name="Patra A.K."/>
            <person name="Ho P.T."/>
            <person name="Jun S."/>
            <person name="Lee S.J."/>
            <person name="Kim Y."/>
            <person name="Won Y.J."/>
        </authorList>
    </citation>
    <scope>NUCLEOTIDE SEQUENCE [LARGE SCALE GENOMIC DNA]</scope>
    <source>
        <strain evidence="2">Wonlab-2016</strain>
    </source>
</reference>
<feature type="region of interest" description="Disordered" evidence="1">
    <location>
        <begin position="645"/>
        <end position="768"/>
    </location>
</feature>
<sequence>ASKIRSNHLHLKPEKPAKPTKKPFLELVPAPSVTNSESDGLSTPRPGLKLVSSIIYIKGFGTKLARSSSRLRTPRVSTVRASTSQPQRLHEEWSSVEQCRAMKRASEMVQHRLDPMYLLSGSNVPLQERYQVNDTELERLREMTETSQMLQHDLRKMDDKQVTLQRYDRQYEPRDPLTLVALENSAEKQAAGRGRRVGRNVMDEVAVFPAVAYIPDSGANDRRVMMATHRKQEKSAVGCCATSAGISMHQNIFDLTQENTYGGHHAASAFRFTDQNSVIFTNFQSLCSAFRQAQRQASATPLSNVYLRGQAAPANMNPPARPQPYESKAVLKAKKKYAEEKYATLLARRSSRKRSRQSQEDAQWRQEATMEVGSVMMWSGSKAYRLVTDSDGCMRIIGSQTSLPETDAKPCVPESDSKPCAVESDSKPFVGESESKPCVLESSSKPFVPEGDSKVCLPESESKACLPVADTQACTPVNDSEVCRQANDSEVCRQANDSEVCRQANDSEVCRQASDSEVCRQANDSEVCKQANDSEVCRQASDAEVCRQANDSEICRQASDAEVCKQANDSEICRQASDCEAYTQSSGSNDYMSDDSSADGFTGSLTSNSNVSFVPTGCRGPPDGRSTSEDLSPDLLCRIPDLFSNADKKSTSNDEISPDMCLQVTPLRSPKQLRRRKPTKDTTEPVTPVQKETEPCEPRRTESGQFQLMFKDYNAEYLESSEEDGEQCAPTRKETEQFEPTTSKAEECRPAEDELQSRSSLSRCSRERVEKWSAMLPSEFQAPSSLAAVGSDLSSDGSYTVLYSAYENRENSPGKLSPTEAPLSRKQSQQTSPVLATNQEDTMSRSKSDGALGSQHEDLLVKILLSDAFKDSRDPRAREGMRSDSSCENGSDSARDKWKNVAYSSASSSSNTSLSLTKSAHHLGDPYYKYARRGGHRRVFRPGHIMLNRADIQAHILGPPDLKASPVVSLSAGNLQDVKSPCVTQSESLDSTQSLRNAVTEDAGGELMKQNKSSSAEDNSSCPVVTSRGEPTALCEQWHEDNVRDDENRITDGETVRADDSAPAKDYTSDVECPAVRAVDTTDAGHLDAQYWYMPRDSYQSCKCSETPAHLIVLRGLPPGYFGSDSSTHGLTSTADRHAQCIQDLGLLDVDVQSDAKLNSGQDKPGLVGDSFTGQKQDLLLSDVKVNSKSMSNKCEGDELIAASDAATQQEDPSQGVPLLDGNPPSEATQKKCEEDERGFTSDTPRREKRLHQDFISSYLKNTSKERMHKDCSGSQAHYTLGTYTNVKGKPISHLRLVASSVELHPNKWVSKFCDRDVNEKTAESTIKKKCVTRRSSSRSGKDDTGKKHAKSARCAQSQPAILPMNEEETSTNCTQSPLSTRDTRLRSARSKLSQSALSVTSSDKKAADGSKEEKAGTCTDQGSHPALPWTAATNVEEEPQTDQDQHSIFVTCTWRENEPNIDAGNGDKPEPSFDGHPNSARATLTCMPGTVKKSARSVLPRAKSARQGKRSVSFFDDPVKTGVLKRPQSAGCTHSHLPWLEHGYQLESEITRPIKSLAVQGKSVESQRDHIDFGTCQCEAEYQRELNDECCQLGKEVTDKLDGMIQKKSRPWSGVFIKRFQSQNEGSDGYFGNLSDYLNCIQYSGGEHAQRDPGLTDGGQDPHPADPVIPESNVMAWSGLPPKGNVRKRRSPRQIPNIHRTNLQLMAPPLEESLRVGQKPVHSKSCTHLGRPLNLSCVANNKQCRQFISQYLPRPEVKGVLGQVPPDFSRVDEALSSSARRSWSEYSVAHQNSLAASSLGPWECLCVRCGNLFCPGGSECGSQDRKVLAARQIPGPPHVTQGRQQPVRMDKSSPGDAAASGPASAHANSSSPHPSPHCVLCEATRGYFKDPLFSPRCGPNSPRLERVLDDLEDLDDCQPQDFQLSENRNTGACEPQYMLPGHASSKYEFKSAQWMKKTPGKSTDRKVKSASNIPSHQKLKGRSEESTGMEKKFNLQGILRAQSVASTSHIAELGAEIRRGPEDTTPEGNTWAADDSVSQDKNPQMVIDISAVLNGRPDQTAVSPSSSFDGEDETQPAFEEKHTSHPWALQPKAELKKGVPKRFLNRRRPLSSARDRVNPTRDSLNDYAVNVTALFNSIQGDPTLSHQTTPCPNHGEGEAGQMSAEQKTAGKKSARGEIKSFCDDMNIYFSAIQANSPPVTPRVEFDGALSGQNMDSPRFRPLRWRRNRAASASLSGRANRGRQVAGCDPCQNQGLPTHVNKQPSMSVHAGISDFLAQTMNDDALAALSSGDIHQGPSQGRKEEPDQMSVAKLMFLASQMDPVTPAQSPRGKQSASSAPIARSARVTYGLVDPILDPIEWLAEQRQMRRLAESMIDWSKTRSRRFSGTDRRPKFGRADSCRMLEGKFPISRPATARYRNTWVAHQQLRTLPLARASDYRIEQLCGDYRKKSLQVVGKTLDPLMMIPEHYTKYPNSVRAFRPDRSKAKRKPQEHRPHNSPNEKPSSAECDAEDLTNQTNEAQTSVSEPAQNTGVMPPSSPISTPDATPRPEQEPETGVENDNIVVTEQQESLAEGEEAENGEVASDDNT</sequence>
<feature type="region of interest" description="Disordered" evidence="1">
    <location>
        <begin position="2057"/>
        <end position="2086"/>
    </location>
</feature>
<feature type="region of interest" description="Disordered" evidence="1">
    <location>
        <begin position="2141"/>
        <end position="2173"/>
    </location>
</feature>
<feature type="region of interest" description="Disordered" evidence="1">
    <location>
        <begin position="873"/>
        <end position="895"/>
    </location>
</feature>
<organism evidence="2 3">
    <name type="scientific">Batillaria attramentaria</name>
    <dbReference type="NCBI Taxonomy" id="370345"/>
    <lineage>
        <taxon>Eukaryota</taxon>
        <taxon>Metazoa</taxon>
        <taxon>Spiralia</taxon>
        <taxon>Lophotrochozoa</taxon>
        <taxon>Mollusca</taxon>
        <taxon>Gastropoda</taxon>
        <taxon>Caenogastropoda</taxon>
        <taxon>Sorbeoconcha</taxon>
        <taxon>Cerithioidea</taxon>
        <taxon>Batillariidae</taxon>
        <taxon>Batillaria</taxon>
    </lineage>
</organism>
<dbReference type="EMBL" id="JACVVK020000056">
    <property type="protein sequence ID" value="KAK7497649.1"/>
    <property type="molecule type" value="Genomic_DNA"/>
</dbReference>
<feature type="compositionally biased region" description="Basic residues" evidence="1">
    <location>
        <begin position="1"/>
        <end position="10"/>
    </location>
</feature>
<feature type="region of interest" description="Disordered" evidence="1">
    <location>
        <begin position="1205"/>
        <end position="1248"/>
    </location>
</feature>
<keyword evidence="3" id="KW-1185">Reference proteome</keyword>
<feature type="compositionally biased region" description="Polar residues" evidence="1">
    <location>
        <begin position="2141"/>
        <end position="2152"/>
    </location>
</feature>
<feature type="region of interest" description="Disordered" evidence="1">
    <location>
        <begin position="1833"/>
        <end position="1875"/>
    </location>
</feature>
<feature type="region of interest" description="Disordered" evidence="1">
    <location>
        <begin position="1048"/>
        <end position="1069"/>
    </location>
</feature>
<feature type="region of interest" description="Disordered" evidence="1">
    <location>
        <begin position="584"/>
        <end position="632"/>
    </location>
</feature>
<feature type="region of interest" description="Disordered" evidence="1">
    <location>
        <begin position="2020"/>
        <end position="2041"/>
    </location>
</feature>
<feature type="compositionally biased region" description="Polar residues" evidence="1">
    <location>
        <begin position="825"/>
        <end position="841"/>
    </location>
</feature>
<feature type="region of interest" description="Disordered" evidence="1">
    <location>
        <begin position="1"/>
        <end position="24"/>
    </location>
</feature>
<feature type="compositionally biased region" description="Polar residues" evidence="1">
    <location>
        <begin position="603"/>
        <end position="613"/>
    </location>
</feature>
<feature type="region of interest" description="Disordered" evidence="1">
    <location>
        <begin position="1649"/>
        <end position="1669"/>
    </location>
</feature>
<feature type="region of interest" description="Disordered" evidence="1">
    <location>
        <begin position="1007"/>
        <end position="1027"/>
    </location>
</feature>
<comment type="caution">
    <text evidence="2">The sequence shown here is derived from an EMBL/GenBank/DDBJ whole genome shotgun (WGS) entry which is preliminary data.</text>
</comment>
<feature type="compositionally biased region" description="Polar residues" evidence="1">
    <location>
        <begin position="1010"/>
        <end position="1024"/>
    </location>
</feature>
<feature type="compositionally biased region" description="Acidic residues" evidence="1">
    <location>
        <begin position="2572"/>
        <end position="2588"/>
    </location>
</feature>
<feature type="compositionally biased region" description="Basic and acidic residues" evidence="1">
    <location>
        <begin position="1048"/>
        <end position="1063"/>
    </location>
</feature>
<feature type="region of interest" description="Disordered" evidence="1">
    <location>
        <begin position="1329"/>
        <end position="1428"/>
    </location>
</feature>
<evidence type="ECO:0000313" key="2">
    <source>
        <dbReference type="EMBL" id="KAK7497649.1"/>
    </source>
</evidence>
<feature type="compositionally biased region" description="Polar residues" evidence="1">
    <location>
        <begin position="2513"/>
        <end position="2532"/>
    </location>
</feature>
<dbReference type="Proteomes" id="UP001519460">
    <property type="component" value="Unassembled WGS sequence"/>
</dbReference>
<feature type="region of interest" description="Disordered" evidence="1">
    <location>
        <begin position="1959"/>
        <end position="1989"/>
    </location>
</feature>
<feature type="compositionally biased region" description="Basic and acidic residues" evidence="1">
    <location>
        <begin position="691"/>
        <end position="702"/>
    </location>
</feature>
<gene>
    <name evidence="2" type="ORF">BaRGS_00011044</name>
</gene>
<feature type="compositionally biased region" description="Low complexity" evidence="1">
    <location>
        <begin position="1855"/>
        <end position="1873"/>
    </location>
</feature>
<proteinExistence type="predicted"/>
<feature type="compositionally biased region" description="Polar residues" evidence="1">
    <location>
        <begin position="883"/>
        <end position="892"/>
    </location>
</feature>
<feature type="compositionally biased region" description="Polar residues" evidence="1">
    <location>
        <begin position="1391"/>
        <end position="1402"/>
    </location>
</feature>
<feature type="compositionally biased region" description="Basic and acidic residues" evidence="1">
    <location>
        <begin position="744"/>
        <end position="756"/>
    </location>
</feature>
<evidence type="ECO:0000256" key="1">
    <source>
        <dbReference type="SAM" id="MobiDB-lite"/>
    </source>
</evidence>
<feature type="compositionally biased region" description="Basic and acidic residues" evidence="1">
    <location>
        <begin position="873"/>
        <end position="882"/>
    </location>
</feature>